<name>A0A7K1XTU1_9SPHI</name>
<protein>
    <recommendedName>
        <fullName evidence="5">Outer membrane beta-barrel protein</fullName>
    </recommendedName>
</protein>
<organism evidence="3 4">
    <name type="scientific">Hufsiella ginkgonis</name>
    <dbReference type="NCBI Taxonomy" id="2695274"/>
    <lineage>
        <taxon>Bacteria</taxon>
        <taxon>Pseudomonadati</taxon>
        <taxon>Bacteroidota</taxon>
        <taxon>Sphingobacteriia</taxon>
        <taxon>Sphingobacteriales</taxon>
        <taxon>Sphingobacteriaceae</taxon>
        <taxon>Hufsiella</taxon>
    </lineage>
</organism>
<dbReference type="Proteomes" id="UP000451233">
    <property type="component" value="Unassembled WGS sequence"/>
</dbReference>
<comment type="caution">
    <text evidence="3">The sequence shown here is derived from an EMBL/GenBank/DDBJ whole genome shotgun (WGS) entry which is preliminary data.</text>
</comment>
<proteinExistence type="predicted"/>
<feature type="region of interest" description="Disordered" evidence="1">
    <location>
        <begin position="123"/>
        <end position="144"/>
    </location>
</feature>
<feature type="region of interest" description="Disordered" evidence="1">
    <location>
        <begin position="78"/>
        <end position="108"/>
    </location>
</feature>
<evidence type="ECO:0008006" key="5">
    <source>
        <dbReference type="Google" id="ProtNLM"/>
    </source>
</evidence>
<gene>
    <name evidence="3" type="ORF">GS398_02820</name>
</gene>
<feature type="region of interest" description="Disordered" evidence="1">
    <location>
        <begin position="196"/>
        <end position="237"/>
    </location>
</feature>
<evidence type="ECO:0000313" key="3">
    <source>
        <dbReference type="EMBL" id="MXV14217.1"/>
    </source>
</evidence>
<evidence type="ECO:0000256" key="2">
    <source>
        <dbReference type="SAM" id="Phobius"/>
    </source>
</evidence>
<keyword evidence="4" id="KW-1185">Reference proteome</keyword>
<feature type="transmembrane region" description="Helical" evidence="2">
    <location>
        <begin position="44"/>
        <end position="67"/>
    </location>
</feature>
<evidence type="ECO:0000256" key="1">
    <source>
        <dbReference type="SAM" id="MobiDB-lite"/>
    </source>
</evidence>
<evidence type="ECO:0000313" key="4">
    <source>
        <dbReference type="Proteomes" id="UP000451233"/>
    </source>
</evidence>
<dbReference type="EMBL" id="WVHS01000001">
    <property type="protein sequence ID" value="MXV14217.1"/>
    <property type="molecule type" value="Genomic_DNA"/>
</dbReference>
<sequence length="441" mass="46593">MKDLNGKEIDELFRQKLAEPEISYEEQDWIAMQQLLDKGNRRNYFYRGIAIGGAAAMLLAALGWWALQDAPVNKADTVVKTQPVSPKQDKTSGTPGKGDPVQPGTSLSREETIAADKVPALAGTASARQGGARNSEKNGDAIVKGTGTVVSSPAVAAGKGMKNDPPALTNPATIPLNKEEPAAVIADASPARNPVIPPATADSPAKPASPPVFAQVTPAAANPDSSGNRAARRSNPKFRPGVSLSLVGLSDLNAVDNFKNTRNGIGGGITATISLTRSLSFTTGVLIAKKLYDAPLSSYKPDIGYIPAVPGTVDADCRVLDVPVNLNFRFLNIGKNALQLSAGASSYFMMKETYNIEYAHPYPKYPKSYQVRDQNRHLFGVGNLAIAYTHTLSPVASVSLQPYVKVPLTDIGFGNVKLLSSGAAVTFNVSVSEITGRHGKK</sequence>
<accession>A0A7K1XTU1</accession>
<keyword evidence="2" id="KW-0472">Membrane</keyword>
<keyword evidence="2" id="KW-0812">Transmembrane</keyword>
<dbReference type="AlphaFoldDB" id="A0A7K1XTU1"/>
<dbReference type="RefSeq" id="WP_160905205.1">
    <property type="nucleotide sequence ID" value="NZ_WVHS01000001.1"/>
</dbReference>
<keyword evidence="2" id="KW-1133">Transmembrane helix</keyword>
<reference evidence="3 4" key="1">
    <citation type="submission" date="2019-11" db="EMBL/GenBank/DDBJ databases">
        <title>Pedobacter sp. HMF7056 Genome sequencing and assembly.</title>
        <authorList>
            <person name="Kang H."/>
            <person name="Kim H."/>
            <person name="Joh K."/>
        </authorList>
    </citation>
    <scope>NUCLEOTIDE SEQUENCE [LARGE SCALE GENOMIC DNA]</scope>
    <source>
        <strain evidence="3 4">HMF7056</strain>
    </source>
</reference>